<dbReference type="AlphaFoldDB" id="A0AAE0Z1C9"/>
<proteinExistence type="predicted"/>
<evidence type="ECO:0000313" key="1">
    <source>
        <dbReference type="EMBL" id="KAK3760047.1"/>
    </source>
</evidence>
<keyword evidence="2" id="KW-1185">Reference proteome</keyword>
<sequence length="83" mass="9562">MNQRHLELRQQGWFPCSNIWGVSVWLSLTRVWIREAERRISALGMNEWPKRVDLFPFPGAHVACSSDPSLCPIGSHVFGAYHQ</sequence>
<accession>A0AAE0Z1C9</accession>
<dbReference type="EMBL" id="JAWDGP010005047">
    <property type="protein sequence ID" value="KAK3760047.1"/>
    <property type="molecule type" value="Genomic_DNA"/>
</dbReference>
<name>A0AAE0Z1C9_9GAST</name>
<evidence type="ECO:0000313" key="2">
    <source>
        <dbReference type="Proteomes" id="UP001283361"/>
    </source>
</evidence>
<reference evidence="1" key="1">
    <citation type="journal article" date="2023" name="G3 (Bethesda)">
        <title>A reference genome for the long-term kleptoplast-retaining sea slug Elysia crispata morphotype clarki.</title>
        <authorList>
            <person name="Eastman K.E."/>
            <person name="Pendleton A.L."/>
            <person name="Shaikh M.A."/>
            <person name="Suttiyut T."/>
            <person name="Ogas R."/>
            <person name="Tomko P."/>
            <person name="Gavelis G."/>
            <person name="Widhalm J.R."/>
            <person name="Wisecaver J.H."/>
        </authorList>
    </citation>
    <scope>NUCLEOTIDE SEQUENCE</scope>
    <source>
        <strain evidence="1">ECLA1</strain>
    </source>
</reference>
<organism evidence="1 2">
    <name type="scientific">Elysia crispata</name>
    <name type="common">lettuce slug</name>
    <dbReference type="NCBI Taxonomy" id="231223"/>
    <lineage>
        <taxon>Eukaryota</taxon>
        <taxon>Metazoa</taxon>
        <taxon>Spiralia</taxon>
        <taxon>Lophotrochozoa</taxon>
        <taxon>Mollusca</taxon>
        <taxon>Gastropoda</taxon>
        <taxon>Heterobranchia</taxon>
        <taxon>Euthyneura</taxon>
        <taxon>Panpulmonata</taxon>
        <taxon>Sacoglossa</taxon>
        <taxon>Placobranchoidea</taxon>
        <taxon>Plakobranchidae</taxon>
        <taxon>Elysia</taxon>
    </lineage>
</organism>
<gene>
    <name evidence="1" type="ORF">RRG08_064718</name>
</gene>
<dbReference type="Proteomes" id="UP001283361">
    <property type="component" value="Unassembled WGS sequence"/>
</dbReference>
<comment type="caution">
    <text evidence="1">The sequence shown here is derived from an EMBL/GenBank/DDBJ whole genome shotgun (WGS) entry which is preliminary data.</text>
</comment>
<protein>
    <submittedName>
        <fullName evidence="1">Uncharacterized protein</fullName>
    </submittedName>
</protein>